<dbReference type="EMBL" id="JBBPBM010000300">
    <property type="protein sequence ID" value="KAK8497691.1"/>
    <property type="molecule type" value="Genomic_DNA"/>
</dbReference>
<dbReference type="Proteomes" id="UP001472677">
    <property type="component" value="Unassembled WGS sequence"/>
</dbReference>
<sequence length="101" mass="11853">MKKRNTLKLLPKLYFVGVIEEKAFVIYCLSQRALPRNSKKKLQRALASPSQRSNLLQELFIDIALEVNDRTKVSNCHWGFDFQVWKSLYNEFCSSKLTQKI</sequence>
<gene>
    <name evidence="1" type="ORF">V6N12_021134</name>
</gene>
<proteinExistence type="predicted"/>
<evidence type="ECO:0000313" key="1">
    <source>
        <dbReference type="EMBL" id="KAK8497691.1"/>
    </source>
</evidence>
<comment type="caution">
    <text evidence="1">The sequence shown here is derived from an EMBL/GenBank/DDBJ whole genome shotgun (WGS) entry which is preliminary data.</text>
</comment>
<keyword evidence="2" id="KW-1185">Reference proteome</keyword>
<accession>A0ABR2AVV3</accession>
<evidence type="ECO:0000313" key="2">
    <source>
        <dbReference type="Proteomes" id="UP001472677"/>
    </source>
</evidence>
<organism evidence="1 2">
    <name type="scientific">Hibiscus sabdariffa</name>
    <name type="common">roselle</name>
    <dbReference type="NCBI Taxonomy" id="183260"/>
    <lineage>
        <taxon>Eukaryota</taxon>
        <taxon>Viridiplantae</taxon>
        <taxon>Streptophyta</taxon>
        <taxon>Embryophyta</taxon>
        <taxon>Tracheophyta</taxon>
        <taxon>Spermatophyta</taxon>
        <taxon>Magnoliopsida</taxon>
        <taxon>eudicotyledons</taxon>
        <taxon>Gunneridae</taxon>
        <taxon>Pentapetalae</taxon>
        <taxon>rosids</taxon>
        <taxon>malvids</taxon>
        <taxon>Malvales</taxon>
        <taxon>Malvaceae</taxon>
        <taxon>Malvoideae</taxon>
        <taxon>Hibiscus</taxon>
    </lineage>
</organism>
<name>A0ABR2AVV3_9ROSI</name>
<protein>
    <submittedName>
        <fullName evidence="1">Uncharacterized protein</fullName>
    </submittedName>
</protein>
<reference evidence="1 2" key="1">
    <citation type="journal article" date="2024" name="G3 (Bethesda)">
        <title>Genome assembly of Hibiscus sabdariffa L. provides insights into metabolisms of medicinal natural products.</title>
        <authorList>
            <person name="Kim T."/>
        </authorList>
    </citation>
    <scope>NUCLEOTIDE SEQUENCE [LARGE SCALE GENOMIC DNA]</scope>
    <source>
        <strain evidence="1">TK-2024</strain>
        <tissue evidence="1">Old leaves</tissue>
    </source>
</reference>